<dbReference type="InterPro" id="IPR018946">
    <property type="entry name" value="PhoD-like_MPP"/>
</dbReference>
<dbReference type="CDD" id="cd07389">
    <property type="entry name" value="MPP_PhoD"/>
    <property type="match status" value="1"/>
</dbReference>
<evidence type="ECO:0000313" key="3">
    <source>
        <dbReference type="EMBL" id="EJP71918.1"/>
    </source>
</evidence>
<dbReference type="PANTHER" id="PTHR33987:SF1">
    <property type="entry name" value="CALCINEURIN-LIKE METALLO-PHOSPHOESTERASE SUPERFAMILY PROTEIN"/>
    <property type="match status" value="1"/>
</dbReference>
<feature type="signal peptide" evidence="1">
    <location>
        <begin position="1"/>
        <end position="22"/>
    </location>
</feature>
<dbReference type="InterPro" id="IPR038607">
    <property type="entry name" value="PhoD-like_sf"/>
</dbReference>
<dbReference type="AlphaFoldDB" id="J5K851"/>
<dbReference type="HOGENOM" id="CLU_041740_0_0_6"/>
<keyword evidence="1" id="KW-0732">Signal</keyword>
<protein>
    <submittedName>
        <fullName evidence="3">Alkaline phosphatase D domain protein</fullName>
    </submittedName>
</protein>
<evidence type="ECO:0000259" key="2">
    <source>
        <dbReference type="Pfam" id="PF09423"/>
    </source>
</evidence>
<evidence type="ECO:0000256" key="1">
    <source>
        <dbReference type="SAM" id="SignalP"/>
    </source>
</evidence>
<dbReference type="Pfam" id="PF09423">
    <property type="entry name" value="PhoD"/>
    <property type="match status" value="1"/>
</dbReference>
<evidence type="ECO:0000313" key="4">
    <source>
        <dbReference type="Proteomes" id="UP000010305"/>
    </source>
</evidence>
<name>J5K851_9GAMM</name>
<dbReference type="InterPro" id="IPR029052">
    <property type="entry name" value="Metallo-depent_PP-like"/>
</dbReference>
<gene>
    <name evidence="3" type="ORF">NT01SARS_0402</name>
</gene>
<dbReference type="STRING" id="1123866.NT01SARS_0402"/>
<dbReference type="PANTHER" id="PTHR33987">
    <property type="entry name" value="CALCINEURIN-LIKE METALLO-PHOSPHOESTERASE SUPERFAMILY PROTEIN"/>
    <property type="match status" value="1"/>
</dbReference>
<accession>J5K851</accession>
<dbReference type="SUPFAM" id="SSF56300">
    <property type="entry name" value="Metallo-dependent phosphatases"/>
    <property type="match status" value="1"/>
</dbReference>
<reference evidence="3 4" key="1">
    <citation type="journal article" date="2012" name="ISME J.">
        <title>Genomic insights to SAR86, an abundant and uncultivated marine bacterial lineage.</title>
        <authorList>
            <person name="Dupont C.L."/>
            <person name="Rusch D.B."/>
            <person name="Yooseph S."/>
            <person name="Lombardo M.J."/>
            <person name="Richter R.A."/>
            <person name="Valas R."/>
            <person name="Novotny M."/>
            <person name="Yee-Greenbaum J."/>
            <person name="Selengut J.D."/>
            <person name="Haft D.H."/>
            <person name="Halpern A.L."/>
            <person name="Lasken R.S."/>
            <person name="Nealson K."/>
            <person name="Friedman R."/>
            <person name="Venter J.C."/>
        </authorList>
    </citation>
    <scope>NUCLEOTIDE SEQUENCE [LARGE SCALE GENOMIC DNA]</scope>
</reference>
<feature type="domain" description="PhoD-like phosphatase metallophosphatase" evidence="2">
    <location>
        <begin position="29"/>
        <end position="256"/>
    </location>
</feature>
<dbReference type="EMBL" id="JH611156">
    <property type="protein sequence ID" value="EJP71918.1"/>
    <property type="molecule type" value="Genomic_DNA"/>
</dbReference>
<dbReference type="Proteomes" id="UP000010305">
    <property type="component" value="Unassembled WGS sequence"/>
</dbReference>
<dbReference type="Gene3D" id="3.60.21.70">
    <property type="entry name" value="PhoD-like phosphatase"/>
    <property type="match status" value="1"/>
</dbReference>
<sequence length="320" mass="37729">MIKKLSIKSFIFLSVFSGVLTADSYKFGVGSCLDQDFPQPIWNQIEEEDLNYFIFLGDNVYGDVPSGSLWKLPRAYKKQKKLFPDFLSEIEKFAIWDDHDYGKNDGGSEYRHKEKAQRLFLDFWQIPKDDVRQSREGIYFSKDANFFDKTFKLIFLDTRYFRSNLTTINGDYVQNKNPDATILGYDQWQWLEQELNKDFDFLIIFSSIQILAEDHEYEKWSNFPLERDKLLNLINNYKDNTLLFSGDRHRAGIYKKNNLFEITASSMNKPGSSFVETDKYLIGETYPQENFVFMEVFEKTIYVGIKDMYGNTLNSISVNY</sequence>
<organism evidence="3 4">
    <name type="scientific">SAR86 cluster bacterium SAR86A</name>
    <dbReference type="NCBI Taxonomy" id="1123866"/>
    <lineage>
        <taxon>Bacteria</taxon>
        <taxon>Pseudomonadati</taxon>
        <taxon>Pseudomonadota</taxon>
        <taxon>Gammaproteobacteria</taxon>
        <taxon>SAR86 cluster</taxon>
    </lineage>
</organism>
<proteinExistence type="predicted"/>
<feature type="chain" id="PRO_5003784002" evidence="1">
    <location>
        <begin position="23"/>
        <end position="320"/>
    </location>
</feature>